<gene>
    <name evidence="3" type="ORF">CYCCA115_LOCUS12219</name>
</gene>
<feature type="region of interest" description="Disordered" evidence="1">
    <location>
        <begin position="365"/>
        <end position="385"/>
    </location>
</feature>
<keyword evidence="4" id="KW-1185">Reference proteome</keyword>
<organism evidence="3 4">
    <name type="scientific">Cylindrotheca closterium</name>
    <dbReference type="NCBI Taxonomy" id="2856"/>
    <lineage>
        <taxon>Eukaryota</taxon>
        <taxon>Sar</taxon>
        <taxon>Stramenopiles</taxon>
        <taxon>Ochrophyta</taxon>
        <taxon>Bacillariophyta</taxon>
        <taxon>Bacillariophyceae</taxon>
        <taxon>Bacillariophycidae</taxon>
        <taxon>Bacillariales</taxon>
        <taxon>Bacillariaceae</taxon>
        <taxon>Cylindrotheca</taxon>
    </lineage>
</organism>
<feature type="compositionally biased region" description="Low complexity" evidence="1">
    <location>
        <begin position="53"/>
        <end position="75"/>
    </location>
</feature>
<sequence length="468" mass="51673">MIKSHSQHRSLPQQSRWFQILLVSLICLSTNNGVLSFSAPNRGGTMNMKMVETSSSSSSLKTKGPTTPSSSGSNIPPGSPLAMLCLDQQEFELEVGHAMDVLRKDYPLLLHTKPDFSIYDQDLELIDPSGVKLHGVKNYKAAFRLLHAVVGIFYSPDQSILKNRMCFDKARQNIRIHWNAEVIPKAIFGGHKSTLHVDGISVYEISRVSGNITQHRIERLIINDTPIVPEQGVFAALRGYYNKKSDTEGIPVWNSESSSLSTSSLEVVNYGKEAMVPFRTFAPESTSVLFHRSEDVLAPPPPPPSHMEAASPDSIASDSSTTTTSTSTLDSSVANALEEKNAARKKFGLKPLSVEEYTELQEEVRQLESQQQQRSATASAEMAAKKKKEEQGSFFQKIFGDALQDTCQSNWDCQRPEVCCDFGFKKMCCSSGMRILDGPQSRQGQLAEVPVLASPGPNYPPLDKPPRY</sequence>
<feature type="signal peptide" evidence="2">
    <location>
        <begin position="1"/>
        <end position="36"/>
    </location>
</feature>
<evidence type="ECO:0000256" key="2">
    <source>
        <dbReference type="SAM" id="SignalP"/>
    </source>
</evidence>
<evidence type="ECO:0000313" key="4">
    <source>
        <dbReference type="Proteomes" id="UP001295423"/>
    </source>
</evidence>
<feature type="compositionally biased region" description="Low complexity" evidence="1">
    <location>
        <begin position="309"/>
        <end position="332"/>
    </location>
</feature>
<feature type="compositionally biased region" description="Low complexity" evidence="1">
    <location>
        <begin position="369"/>
        <end position="382"/>
    </location>
</feature>
<feature type="region of interest" description="Disordered" evidence="1">
    <location>
        <begin position="294"/>
        <end position="332"/>
    </location>
</feature>
<proteinExistence type="predicted"/>
<dbReference type="EMBL" id="CAKOGP040001758">
    <property type="protein sequence ID" value="CAJ1949681.1"/>
    <property type="molecule type" value="Genomic_DNA"/>
</dbReference>
<feature type="region of interest" description="Disordered" evidence="1">
    <location>
        <begin position="439"/>
        <end position="468"/>
    </location>
</feature>
<feature type="compositionally biased region" description="Pro residues" evidence="1">
    <location>
        <begin position="457"/>
        <end position="468"/>
    </location>
</feature>
<protein>
    <submittedName>
        <fullName evidence="3">Uncharacterized protein</fullName>
    </submittedName>
</protein>
<name>A0AAD2FQK5_9STRA</name>
<accession>A0AAD2FQK5</accession>
<feature type="chain" id="PRO_5041928187" evidence="2">
    <location>
        <begin position="37"/>
        <end position="468"/>
    </location>
</feature>
<dbReference type="InterPro" id="IPR018790">
    <property type="entry name" value="DUF2358"/>
</dbReference>
<dbReference type="Pfam" id="PF10184">
    <property type="entry name" value="DUF2358"/>
    <property type="match status" value="1"/>
</dbReference>
<dbReference type="AlphaFoldDB" id="A0AAD2FQK5"/>
<evidence type="ECO:0000313" key="3">
    <source>
        <dbReference type="EMBL" id="CAJ1949681.1"/>
    </source>
</evidence>
<feature type="region of interest" description="Disordered" evidence="1">
    <location>
        <begin position="46"/>
        <end position="75"/>
    </location>
</feature>
<evidence type="ECO:0000256" key="1">
    <source>
        <dbReference type="SAM" id="MobiDB-lite"/>
    </source>
</evidence>
<dbReference type="Proteomes" id="UP001295423">
    <property type="component" value="Unassembled WGS sequence"/>
</dbReference>
<reference evidence="3" key="1">
    <citation type="submission" date="2023-08" db="EMBL/GenBank/DDBJ databases">
        <authorList>
            <person name="Audoor S."/>
            <person name="Bilcke G."/>
        </authorList>
    </citation>
    <scope>NUCLEOTIDE SEQUENCE</scope>
</reference>
<keyword evidence="2" id="KW-0732">Signal</keyword>
<dbReference type="PANTHER" id="PTHR31094">
    <property type="entry name" value="RIKEN CDNA 2310061I04 GENE"/>
    <property type="match status" value="1"/>
</dbReference>
<comment type="caution">
    <text evidence="3">The sequence shown here is derived from an EMBL/GenBank/DDBJ whole genome shotgun (WGS) entry which is preliminary data.</text>
</comment>
<dbReference type="PANTHER" id="PTHR31094:SF2">
    <property type="entry name" value="RIKEN CDNA 2310061I04 GENE"/>
    <property type="match status" value="1"/>
</dbReference>